<dbReference type="Proteomes" id="UP000199527">
    <property type="component" value="Unassembled WGS sequence"/>
</dbReference>
<evidence type="ECO:0000256" key="2">
    <source>
        <dbReference type="ARBA" id="ARBA00023295"/>
    </source>
</evidence>
<protein>
    <submittedName>
        <fullName evidence="4">Inosine-uridine nucleoside N-ribohydrolase</fullName>
    </submittedName>
</protein>
<dbReference type="RefSeq" id="WP_090365234.1">
    <property type="nucleotide sequence ID" value="NZ_FNEM01000007.1"/>
</dbReference>
<organism evidence="4 5">
    <name type="scientific">Ferrimonas sediminum</name>
    <dbReference type="NCBI Taxonomy" id="718193"/>
    <lineage>
        <taxon>Bacteria</taxon>
        <taxon>Pseudomonadati</taxon>
        <taxon>Pseudomonadota</taxon>
        <taxon>Gammaproteobacteria</taxon>
        <taxon>Alteromonadales</taxon>
        <taxon>Ferrimonadaceae</taxon>
        <taxon>Ferrimonas</taxon>
    </lineage>
</organism>
<dbReference type="GO" id="GO:0008477">
    <property type="term" value="F:purine nucleosidase activity"/>
    <property type="evidence" value="ECO:0007669"/>
    <property type="project" value="TreeGrafter"/>
</dbReference>
<sequence length="320" mass="34991">MSQKIIFDTDPGIDDAMALLFAHAHDNVDMVAITTVYGNGVIEDCTRNACYINDTFNMGATVVQGAAGPLTRDPVGPTVVVHGEHGLGTVEVPLDYPINIDPRPAHEYMCDLARENPGEITLVAVGPLTNLALALQHDPEIVNNVKEVVIMGAAFGEGGHRGNVSPVAEANIHDDPHAADQVFCADWPVTIVGLDVTHQTFFTGDYLDELRRSAGEVGEFIWQVSRFYLKFYSEKVGVDGCHVHDPSAVAYVADPSLFGVRKGPVRVVTEGPAIGMTIQKSDERFYHHDEWSCFRSQQVCVEVDNQRLLQMYKDSINSLA</sequence>
<dbReference type="Gene3D" id="3.90.245.10">
    <property type="entry name" value="Ribonucleoside hydrolase-like"/>
    <property type="match status" value="1"/>
</dbReference>
<dbReference type="GO" id="GO:0005829">
    <property type="term" value="C:cytosol"/>
    <property type="evidence" value="ECO:0007669"/>
    <property type="project" value="TreeGrafter"/>
</dbReference>
<evidence type="ECO:0000313" key="4">
    <source>
        <dbReference type="EMBL" id="SDJ38574.1"/>
    </source>
</evidence>
<dbReference type="InterPro" id="IPR001910">
    <property type="entry name" value="Inosine/uridine_hydrolase_dom"/>
</dbReference>
<evidence type="ECO:0000313" key="5">
    <source>
        <dbReference type="Proteomes" id="UP000199527"/>
    </source>
</evidence>
<dbReference type="EMBL" id="FNEM01000007">
    <property type="protein sequence ID" value="SDJ38574.1"/>
    <property type="molecule type" value="Genomic_DNA"/>
</dbReference>
<dbReference type="Pfam" id="PF01156">
    <property type="entry name" value="IU_nuc_hydro"/>
    <property type="match status" value="1"/>
</dbReference>
<keyword evidence="2" id="KW-0326">Glycosidase</keyword>
<dbReference type="GO" id="GO:0006152">
    <property type="term" value="P:purine nucleoside catabolic process"/>
    <property type="evidence" value="ECO:0007669"/>
    <property type="project" value="TreeGrafter"/>
</dbReference>
<accession>A0A1G8TAX8</accession>
<reference evidence="5" key="1">
    <citation type="submission" date="2016-10" db="EMBL/GenBank/DDBJ databases">
        <authorList>
            <person name="Varghese N."/>
            <person name="Submissions S."/>
        </authorList>
    </citation>
    <scope>NUCLEOTIDE SEQUENCE [LARGE SCALE GENOMIC DNA]</scope>
    <source>
        <strain evidence="5">DSM 23317</strain>
    </source>
</reference>
<proteinExistence type="predicted"/>
<name>A0A1G8TAX8_9GAMM</name>
<dbReference type="OrthoDB" id="9797882at2"/>
<dbReference type="PANTHER" id="PTHR12304:SF4">
    <property type="entry name" value="URIDINE NUCLEOSIDASE"/>
    <property type="match status" value="1"/>
</dbReference>
<feature type="domain" description="Inosine/uridine-preferring nucleoside hydrolase" evidence="3">
    <location>
        <begin position="5"/>
        <end position="309"/>
    </location>
</feature>
<dbReference type="CDD" id="cd02650">
    <property type="entry name" value="nuc_hydro_CaPnhB"/>
    <property type="match status" value="1"/>
</dbReference>
<evidence type="ECO:0000256" key="1">
    <source>
        <dbReference type="ARBA" id="ARBA00022801"/>
    </source>
</evidence>
<dbReference type="PANTHER" id="PTHR12304">
    <property type="entry name" value="INOSINE-URIDINE PREFERRING NUCLEOSIDE HYDROLASE"/>
    <property type="match status" value="1"/>
</dbReference>
<dbReference type="AlphaFoldDB" id="A0A1G8TAX8"/>
<dbReference type="InterPro" id="IPR036452">
    <property type="entry name" value="Ribo_hydro-like"/>
</dbReference>
<dbReference type="InterPro" id="IPR023186">
    <property type="entry name" value="IUNH"/>
</dbReference>
<gene>
    <name evidence="4" type="ORF">SAMN04488540_107161</name>
</gene>
<keyword evidence="5" id="KW-1185">Reference proteome</keyword>
<dbReference type="SUPFAM" id="SSF53590">
    <property type="entry name" value="Nucleoside hydrolase"/>
    <property type="match status" value="1"/>
</dbReference>
<evidence type="ECO:0000259" key="3">
    <source>
        <dbReference type="Pfam" id="PF01156"/>
    </source>
</evidence>
<keyword evidence="1 4" id="KW-0378">Hydrolase</keyword>